<dbReference type="OrthoDB" id="5289013at2"/>
<keyword evidence="4" id="KW-0812">Transmembrane</keyword>
<keyword evidence="7" id="KW-1185">Reference proteome</keyword>
<feature type="coiled-coil region" evidence="3">
    <location>
        <begin position="404"/>
        <end position="457"/>
    </location>
</feature>
<evidence type="ECO:0000256" key="3">
    <source>
        <dbReference type="SAM" id="Coils"/>
    </source>
</evidence>
<dbReference type="FunFam" id="3.30.70.270:FF:000001">
    <property type="entry name" value="Diguanylate cyclase domain protein"/>
    <property type="match status" value="1"/>
</dbReference>
<dbReference type="GO" id="GO:1902201">
    <property type="term" value="P:negative regulation of bacterial-type flagellum-dependent cell motility"/>
    <property type="evidence" value="ECO:0007669"/>
    <property type="project" value="TreeGrafter"/>
</dbReference>
<accession>A0A244CVV7</accession>
<dbReference type="Pfam" id="PF07695">
    <property type="entry name" value="7TMR-DISM_7TM"/>
    <property type="match status" value="1"/>
</dbReference>
<gene>
    <name evidence="6" type="ORF">B1199_05910</name>
</gene>
<protein>
    <recommendedName>
        <fullName evidence="2">diguanylate cyclase</fullName>
        <ecNumber evidence="2">2.7.7.65</ecNumber>
    </recommendedName>
</protein>
<dbReference type="Pfam" id="PF00990">
    <property type="entry name" value="GGDEF"/>
    <property type="match status" value="1"/>
</dbReference>
<feature type="domain" description="GGDEF" evidence="5">
    <location>
        <begin position="481"/>
        <end position="616"/>
    </location>
</feature>
<dbReference type="PROSITE" id="PS50887">
    <property type="entry name" value="GGDEF"/>
    <property type="match status" value="1"/>
</dbReference>
<dbReference type="AlphaFoldDB" id="A0A244CVV7"/>
<proteinExistence type="predicted"/>
<dbReference type="PANTHER" id="PTHR45138:SF24">
    <property type="entry name" value="DIGUANYLATE CYCLASE DGCC-RELATED"/>
    <property type="match status" value="1"/>
</dbReference>
<dbReference type="InterPro" id="IPR000160">
    <property type="entry name" value="GGDEF_dom"/>
</dbReference>
<dbReference type="Pfam" id="PF07696">
    <property type="entry name" value="7TMR-DISMED2"/>
    <property type="match status" value="1"/>
</dbReference>
<dbReference type="InterPro" id="IPR011623">
    <property type="entry name" value="7TMR_DISM_rcpt_extracell_dom1"/>
</dbReference>
<evidence type="ECO:0000313" key="7">
    <source>
        <dbReference type="Proteomes" id="UP000194841"/>
    </source>
</evidence>
<keyword evidence="4" id="KW-0472">Membrane</keyword>
<dbReference type="SMART" id="SM00267">
    <property type="entry name" value="GGDEF"/>
    <property type="match status" value="1"/>
</dbReference>
<dbReference type="CDD" id="cd01949">
    <property type="entry name" value="GGDEF"/>
    <property type="match status" value="1"/>
</dbReference>
<dbReference type="Proteomes" id="UP000194841">
    <property type="component" value="Unassembled WGS sequence"/>
</dbReference>
<dbReference type="InterPro" id="IPR029787">
    <property type="entry name" value="Nucleotide_cyclase"/>
</dbReference>
<evidence type="ECO:0000313" key="6">
    <source>
        <dbReference type="EMBL" id="OUL59745.1"/>
    </source>
</evidence>
<sequence>MLVRYWVCLFVCLFIMPIGYAADLIIDNQFSSSKPLHFHYTLSNAALAEVVHLNRESWHQSTDGTLNLGLQDQPTWLHFSLSNPTNIDKQLYLLLAHPLIDSVTLFQSHNNALRQFDSIGDREPLKNRQIKDEALIFSITLKAKATDQFFVKVNSEGNIKLPLSLWTPEALVQNKSKYNLITGIFLGFLLALVLSNALLFALTRKSRFLLGACYIASLWALLTVVLGFSYRYFNFNYQWFQTINIALLFLSATLLLNQLTERLLQLKSEFKKLLRILRVIFVSCCIALLFLPWMSYANGLALSLYTSAINLVICFIVCAFLSFKQHRYARLLTIALASHLFAVIFSLAVFNGHDAFLPDMPKMLMGTFFISSMFISYLLIQQFVDRRDFKIHRQQQLLAEAKIKDNLQLETIKLQQDMEEDLERRIQEHTFELQVTLRELEDKNRELEEKNTLDALTGIRNRSYFDKKLTMEFRRSHREETPLAVIMLDIDHFKKINDSIGHLAGDDAIRFVANSIQYCLKRPSDEVCRYGGEEFAIILPNTDTEGAILVAQAIRQQINAQPVQTVAGVVNMTISAGVFSAIAQRQQEPSQYTAFADKALYQAKHQGRDQVCSFEHPIPSQSE</sequence>
<evidence type="ECO:0000256" key="4">
    <source>
        <dbReference type="SAM" id="Phobius"/>
    </source>
</evidence>
<dbReference type="EC" id="2.7.7.65" evidence="2"/>
<name>A0A244CVV7_PSEDV</name>
<dbReference type="GO" id="GO:0043709">
    <property type="term" value="P:cell adhesion involved in single-species biofilm formation"/>
    <property type="evidence" value="ECO:0007669"/>
    <property type="project" value="TreeGrafter"/>
</dbReference>
<dbReference type="PANTHER" id="PTHR45138">
    <property type="entry name" value="REGULATORY COMPONENTS OF SENSORY TRANSDUCTION SYSTEM"/>
    <property type="match status" value="1"/>
</dbReference>
<dbReference type="InterPro" id="IPR050469">
    <property type="entry name" value="Diguanylate_Cyclase"/>
</dbReference>
<dbReference type="NCBIfam" id="TIGR00254">
    <property type="entry name" value="GGDEF"/>
    <property type="match status" value="1"/>
</dbReference>
<dbReference type="EMBL" id="MWPV01000001">
    <property type="protein sequence ID" value="OUL59745.1"/>
    <property type="molecule type" value="Genomic_DNA"/>
</dbReference>
<feature type="transmembrane region" description="Helical" evidence="4">
    <location>
        <begin position="302"/>
        <end position="321"/>
    </location>
</feature>
<evidence type="ECO:0000256" key="1">
    <source>
        <dbReference type="ARBA" id="ARBA00001946"/>
    </source>
</evidence>
<dbReference type="SUPFAM" id="SSF55073">
    <property type="entry name" value="Nucleotide cyclase"/>
    <property type="match status" value="1"/>
</dbReference>
<evidence type="ECO:0000256" key="2">
    <source>
        <dbReference type="ARBA" id="ARBA00012528"/>
    </source>
</evidence>
<organism evidence="6 7">
    <name type="scientific">Pseudoalteromonas ulvae</name>
    <dbReference type="NCBI Taxonomy" id="107327"/>
    <lineage>
        <taxon>Bacteria</taxon>
        <taxon>Pseudomonadati</taxon>
        <taxon>Pseudomonadota</taxon>
        <taxon>Gammaproteobacteria</taxon>
        <taxon>Alteromonadales</taxon>
        <taxon>Pseudoalteromonadaceae</taxon>
        <taxon>Pseudoalteromonas</taxon>
    </lineage>
</organism>
<comment type="caution">
    <text evidence="6">The sequence shown here is derived from an EMBL/GenBank/DDBJ whole genome shotgun (WGS) entry which is preliminary data.</text>
</comment>
<keyword evidence="3" id="KW-0175">Coiled coil</keyword>
<dbReference type="GO" id="GO:0052621">
    <property type="term" value="F:diguanylate cyclase activity"/>
    <property type="evidence" value="ECO:0007669"/>
    <property type="project" value="UniProtKB-EC"/>
</dbReference>
<feature type="transmembrane region" description="Helical" evidence="4">
    <location>
        <begin position="276"/>
        <end position="296"/>
    </location>
</feature>
<feature type="transmembrane region" description="Helical" evidence="4">
    <location>
        <begin position="239"/>
        <end position="256"/>
    </location>
</feature>
<dbReference type="InterPro" id="IPR043128">
    <property type="entry name" value="Rev_trsase/Diguanyl_cyclase"/>
</dbReference>
<dbReference type="Gene3D" id="3.30.70.270">
    <property type="match status" value="1"/>
</dbReference>
<dbReference type="GO" id="GO:0005886">
    <property type="term" value="C:plasma membrane"/>
    <property type="evidence" value="ECO:0007669"/>
    <property type="project" value="TreeGrafter"/>
</dbReference>
<reference evidence="6 7" key="1">
    <citation type="submission" date="2017-02" db="EMBL/GenBank/DDBJ databases">
        <title>Pseudoalteromonas ulvae TC14 Genome.</title>
        <authorList>
            <person name="Molmeret M."/>
        </authorList>
    </citation>
    <scope>NUCLEOTIDE SEQUENCE [LARGE SCALE GENOMIC DNA]</scope>
    <source>
        <strain evidence="6">TC14</strain>
    </source>
</reference>
<dbReference type="InterPro" id="IPR011622">
    <property type="entry name" value="7TMR_DISM_rcpt_extracell_dom2"/>
</dbReference>
<dbReference type="Gene3D" id="2.60.40.2380">
    <property type="match status" value="1"/>
</dbReference>
<comment type="cofactor">
    <cofactor evidence="1">
        <name>Mg(2+)</name>
        <dbReference type="ChEBI" id="CHEBI:18420"/>
    </cofactor>
</comment>
<feature type="transmembrane region" description="Helical" evidence="4">
    <location>
        <begin position="328"/>
        <end position="350"/>
    </location>
</feature>
<feature type="transmembrane region" description="Helical" evidence="4">
    <location>
        <begin position="362"/>
        <end position="380"/>
    </location>
</feature>
<feature type="transmembrane region" description="Helical" evidence="4">
    <location>
        <begin position="208"/>
        <end position="233"/>
    </location>
</feature>
<feature type="transmembrane region" description="Helical" evidence="4">
    <location>
        <begin position="180"/>
        <end position="201"/>
    </location>
</feature>
<evidence type="ECO:0000259" key="5">
    <source>
        <dbReference type="PROSITE" id="PS50887"/>
    </source>
</evidence>
<keyword evidence="4" id="KW-1133">Transmembrane helix</keyword>